<dbReference type="OrthoDB" id="948349at2"/>
<dbReference type="AlphaFoldDB" id="A0A4Y8L592"/>
<comment type="caution">
    <text evidence="2">The sequence shown here is derived from an EMBL/GenBank/DDBJ whole genome shotgun (WGS) entry which is preliminary data.</text>
</comment>
<dbReference type="RefSeq" id="WP_134435940.1">
    <property type="nucleotide sequence ID" value="NZ_SOML01000003.1"/>
</dbReference>
<dbReference type="Proteomes" id="UP000297861">
    <property type="component" value="Unassembled WGS sequence"/>
</dbReference>
<accession>A0A4Y8L592</accession>
<feature type="signal peptide" evidence="1">
    <location>
        <begin position="1"/>
        <end position="18"/>
    </location>
</feature>
<organism evidence="2 3">
    <name type="scientific">Dysgonomonas capnocytophagoides</name>
    <dbReference type="NCBI Taxonomy" id="45254"/>
    <lineage>
        <taxon>Bacteria</taxon>
        <taxon>Pseudomonadati</taxon>
        <taxon>Bacteroidota</taxon>
        <taxon>Bacteroidia</taxon>
        <taxon>Bacteroidales</taxon>
        <taxon>Dysgonomonadaceae</taxon>
        <taxon>Dysgonomonas</taxon>
    </lineage>
</organism>
<keyword evidence="1" id="KW-0732">Signal</keyword>
<evidence type="ECO:0000313" key="2">
    <source>
        <dbReference type="EMBL" id="TFD97457.1"/>
    </source>
</evidence>
<proteinExistence type="predicted"/>
<evidence type="ECO:0000256" key="1">
    <source>
        <dbReference type="SAM" id="SignalP"/>
    </source>
</evidence>
<evidence type="ECO:0000313" key="3">
    <source>
        <dbReference type="Proteomes" id="UP000297861"/>
    </source>
</evidence>
<dbReference type="STRING" id="1121485.GCA_000426485_02312"/>
<name>A0A4Y8L592_9BACT</name>
<dbReference type="EMBL" id="SOML01000003">
    <property type="protein sequence ID" value="TFD97457.1"/>
    <property type="molecule type" value="Genomic_DNA"/>
</dbReference>
<keyword evidence="3" id="KW-1185">Reference proteome</keyword>
<protein>
    <submittedName>
        <fullName evidence="2">Uncharacterized protein</fullName>
    </submittedName>
</protein>
<gene>
    <name evidence="2" type="ORF">E2605_07250</name>
</gene>
<sequence>MKKLILLATLPFLLSSCASTYFYSYLNTETPTTTKVENGDFVFENDSLWIAHSFNGENAPIQITVYNKLNVPMYVDWGRSALIIQDQAISYIGNVMQFQGSSNTYTNGYDRAISDISGKMSLPSNVTFIPPKTKVSNSNLNLNFGIESMNRQPYRSTYMGNKLSERKTVKRADFSPQEAPFKFTSYVTIYTIPDKPQSYEQDFYISSLIKTNAISPKNLPGDMSARGDIFYIEKPANNTGWEVLLGASIIAGAAVLNAKTNYGSNTYYY</sequence>
<feature type="chain" id="PRO_5021475175" evidence="1">
    <location>
        <begin position="19"/>
        <end position="269"/>
    </location>
</feature>
<reference evidence="2 3" key="1">
    <citation type="submission" date="2019-03" db="EMBL/GenBank/DDBJ databases">
        <title>San Antonio Military Medical Center submission to MRSN (WRAIR), pending publication.</title>
        <authorList>
            <person name="Blyth D.M."/>
            <person name="Mccarthy S.L."/>
            <person name="Schall S.E."/>
            <person name="Stam J.A."/>
            <person name="Ong A.C."/>
            <person name="Mcgann P.T."/>
        </authorList>
    </citation>
    <scope>NUCLEOTIDE SEQUENCE [LARGE SCALE GENOMIC DNA]</scope>
    <source>
        <strain evidence="2 3">MRSN571793</strain>
    </source>
</reference>
<dbReference type="PROSITE" id="PS51257">
    <property type="entry name" value="PROKAR_LIPOPROTEIN"/>
    <property type="match status" value="1"/>
</dbReference>